<dbReference type="RefSeq" id="WP_120641630.1">
    <property type="nucleotide sequence ID" value="NZ_RAWB01000008.1"/>
</dbReference>
<dbReference type="SUPFAM" id="SSF160719">
    <property type="entry name" value="gpW/gp25-like"/>
    <property type="match status" value="1"/>
</dbReference>
<evidence type="ECO:0000313" key="1">
    <source>
        <dbReference type="EMBL" id="RKH68274.1"/>
    </source>
</evidence>
<dbReference type="Gene3D" id="3.10.450.40">
    <property type="match status" value="1"/>
</dbReference>
<protein>
    <submittedName>
        <fullName evidence="1">DUF2634 domain-containing protein</fullName>
    </submittedName>
</protein>
<reference evidence="2" key="1">
    <citation type="submission" date="2018-09" db="EMBL/GenBank/DDBJ databases">
        <authorList>
            <person name="Livingstone P.G."/>
            <person name="Whitworth D.E."/>
        </authorList>
    </citation>
    <scope>NUCLEOTIDE SEQUENCE [LARGE SCALE GENOMIC DNA]</scope>
    <source>
        <strain evidence="2">CA051B</strain>
    </source>
</reference>
<dbReference type="EMBL" id="RAWB01000008">
    <property type="protein sequence ID" value="RKH68274.1"/>
    <property type="molecule type" value="Genomic_DNA"/>
</dbReference>
<keyword evidence="2" id="KW-1185">Reference proteome</keyword>
<dbReference type="Proteomes" id="UP000272888">
    <property type="component" value="Unassembled WGS sequence"/>
</dbReference>
<evidence type="ECO:0000313" key="2">
    <source>
        <dbReference type="Proteomes" id="UP000272888"/>
    </source>
</evidence>
<gene>
    <name evidence="1" type="ORF">D7V93_01530</name>
</gene>
<organism evidence="1 2">
    <name type="scientific">Corallococcus llansteffanensis</name>
    <dbReference type="NCBI Taxonomy" id="2316731"/>
    <lineage>
        <taxon>Bacteria</taxon>
        <taxon>Pseudomonadati</taxon>
        <taxon>Myxococcota</taxon>
        <taxon>Myxococcia</taxon>
        <taxon>Myxococcales</taxon>
        <taxon>Cystobacterineae</taxon>
        <taxon>Myxococcaceae</taxon>
        <taxon>Corallococcus</taxon>
    </lineage>
</organism>
<accession>A0A3A8QYR0</accession>
<sequence>MSDSLGTDLKVEFFANGGADIAWGSGGPVTTTGLATLEQALILRLIISRGDLEELGHPRYGSQVKELIGEPLDRQNLELLRRYARQALKEDPRVEEVSSIVVRPRRSPPGVVELEATVVASTGDTLSLGVSVDLG</sequence>
<name>A0A3A8QYR0_9BACT</name>
<dbReference type="AlphaFoldDB" id="A0A3A8QYR0"/>
<comment type="caution">
    <text evidence="1">The sequence shown here is derived from an EMBL/GenBank/DDBJ whole genome shotgun (WGS) entry which is preliminary data.</text>
</comment>
<proteinExistence type="predicted"/>